<evidence type="ECO:0000256" key="1">
    <source>
        <dbReference type="SAM" id="MobiDB-lite"/>
    </source>
</evidence>
<comment type="caution">
    <text evidence="3">The sequence shown here is derived from an EMBL/GenBank/DDBJ whole genome shotgun (WGS) entry which is preliminary data.</text>
</comment>
<keyword evidence="2" id="KW-0812">Transmembrane</keyword>
<gene>
    <name evidence="3" type="ORF">B0T10DRAFT_594570</name>
</gene>
<dbReference type="Gene3D" id="2.120.10.70">
    <property type="entry name" value="Fucose-specific lectin"/>
    <property type="match status" value="1"/>
</dbReference>
<keyword evidence="4" id="KW-1185">Reference proteome</keyword>
<dbReference type="AlphaFoldDB" id="A0A9P8VN82"/>
<evidence type="ECO:0000256" key="2">
    <source>
        <dbReference type="SAM" id="Phobius"/>
    </source>
</evidence>
<evidence type="ECO:0000313" key="3">
    <source>
        <dbReference type="EMBL" id="KAH6869531.1"/>
    </source>
</evidence>
<accession>A0A9P8VN82</accession>
<feature type="transmembrane region" description="Helical" evidence="2">
    <location>
        <begin position="77"/>
        <end position="100"/>
    </location>
</feature>
<protein>
    <recommendedName>
        <fullName evidence="5">Fucose-specific lectin</fullName>
    </recommendedName>
</protein>
<dbReference type="Proteomes" id="UP000777438">
    <property type="component" value="Unassembled WGS sequence"/>
</dbReference>
<evidence type="ECO:0000313" key="4">
    <source>
        <dbReference type="Proteomes" id="UP000777438"/>
    </source>
</evidence>
<dbReference type="SUPFAM" id="SSF89372">
    <property type="entry name" value="Fucose-specific lectin"/>
    <property type="match status" value="1"/>
</dbReference>
<reference evidence="3 4" key="1">
    <citation type="journal article" date="2021" name="Nat. Commun.">
        <title>Genetic determinants of endophytism in the Arabidopsis root mycobiome.</title>
        <authorList>
            <person name="Mesny F."/>
            <person name="Miyauchi S."/>
            <person name="Thiergart T."/>
            <person name="Pickel B."/>
            <person name="Atanasova L."/>
            <person name="Karlsson M."/>
            <person name="Huettel B."/>
            <person name="Barry K.W."/>
            <person name="Haridas S."/>
            <person name="Chen C."/>
            <person name="Bauer D."/>
            <person name="Andreopoulos W."/>
            <person name="Pangilinan J."/>
            <person name="LaButti K."/>
            <person name="Riley R."/>
            <person name="Lipzen A."/>
            <person name="Clum A."/>
            <person name="Drula E."/>
            <person name="Henrissat B."/>
            <person name="Kohler A."/>
            <person name="Grigoriev I.V."/>
            <person name="Martin F.M."/>
            <person name="Hacquard S."/>
        </authorList>
    </citation>
    <scope>NUCLEOTIDE SEQUENCE [LARGE SCALE GENOMIC DNA]</scope>
    <source>
        <strain evidence="3 4">MPI-CAGE-CH-0241</strain>
    </source>
</reference>
<feature type="region of interest" description="Disordered" evidence="1">
    <location>
        <begin position="103"/>
        <end position="123"/>
    </location>
</feature>
<dbReference type="OrthoDB" id="5099105at2759"/>
<keyword evidence="2" id="KW-0472">Membrane</keyword>
<name>A0A9P8VN82_9HYPO</name>
<proteinExistence type="predicted"/>
<evidence type="ECO:0008006" key="5">
    <source>
        <dbReference type="Google" id="ProtNLM"/>
    </source>
</evidence>
<feature type="compositionally biased region" description="Polar residues" evidence="1">
    <location>
        <begin position="105"/>
        <end position="123"/>
    </location>
</feature>
<organism evidence="3 4">
    <name type="scientific">Thelonectria olida</name>
    <dbReference type="NCBI Taxonomy" id="1576542"/>
    <lineage>
        <taxon>Eukaryota</taxon>
        <taxon>Fungi</taxon>
        <taxon>Dikarya</taxon>
        <taxon>Ascomycota</taxon>
        <taxon>Pezizomycotina</taxon>
        <taxon>Sordariomycetes</taxon>
        <taxon>Hypocreomycetidae</taxon>
        <taxon>Hypocreales</taxon>
        <taxon>Nectriaceae</taxon>
        <taxon>Thelonectria</taxon>
    </lineage>
</organism>
<keyword evidence="2" id="KW-1133">Transmembrane helix</keyword>
<sequence length="469" mass="50994">MVSPKPEAQYSTLEVPYVEAQSHPPPQVNLDATASYDYPEAIKPDPVPTYGYGEPTDAQPLASTSNPARICGLRRKVFLGVIAIIILIGIAVGVGLGVGLRHTTNETTPNESKNSTGDTGTGTTVLRSTRLAAANFTDEFGNDNYLVIYQRKNRAIYMSAFNSSEDKWIVSPVVDGTNGISLDLVREGTGLGLDIYYQNETHRYLHLYFQTPNNVIKNLFRNTISTSTTSSPKDWTSPFDYDIFTAMNGSSIRSYGRQCYNCMKSEYVFFQADSGGINGGYLPGKNEEGWENRYFEDSPKASNNTDIAVASVAAVNGTRAIALFFRSESGVLTELAYKVDKYYETTTLPRGIGEKTAIAAFAAGFNETDSDNSNPLSIQVLTTDPDSDDGVLLTYLQDGDWVSGGEVTDLSDCSDRASMASTHDSRVYCVVESNGGVDIREWAWRGNPSGASSTFTSYETIGKVNTTGS</sequence>
<dbReference type="EMBL" id="JAGPYM010000070">
    <property type="protein sequence ID" value="KAH6869531.1"/>
    <property type="molecule type" value="Genomic_DNA"/>
</dbReference>